<organism evidence="1 2">
    <name type="scientific">Ameca splendens</name>
    <dbReference type="NCBI Taxonomy" id="208324"/>
    <lineage>
        <taxon>Eukaryota</taxon>
        <taxon>Metazoa</taxon>
        <taxon>Chordata</taxon>
        <taxon>Craniata</taxon>
        <taxon>Vertebrata</taxon>
        <taxon>Euteleostomi</taxon>
        <taxon>Actinopterygii</taxon>
        <taxon>Neopterygii</taxon>
        <taxon>Teleostei</taxon>
        <taxon>Neoteleostei</taxon>
        <taxon>Acanthomorphata</taxon>
        <taxon>Ovalentaria</taxon>
        <taxon>Atherinomorphae</taxon>
        <taxon>Cyprinodontiformes</taxon>
        <taxon>Goodeidae</taxon>
        <taxon>Ameca</taxon>
    </lineage>
</organism>
<dbReference type="Proteomes" id="UP001469553">
    <property type="component" value="Unassembled WGS sequence"/>
</dbReference>
<comment type="caution">
    <text evidence="1">The sequence shown here is derived from an EMBL/GenBank/DDBJ whole genome shotgun (WGS) entry which is preliminary data.</text>
</comment>
<keyword evidence="2" id="KW-1185">Reference proteome</keyword>
<dbReference type="EMBL" id="JAHRIP010072595">
    <property type="protein sequence ID" value="MEQ2309372.1"/>
    <property type="molecule type" value="Genomic_DNA"/>
</dbReference>
<accession>A0ABV0ZSU9</accession>
<protein>
    <submittedName>
        <fullName evidence="1">Uncharacterized protein</fullName>
    </submittedName>
</protein>
<proteinExistence type="predicted"/>
<reference evidence="1 2" key="1">
    <citation type="submission" date="2021-06" db="EMBL/GenBank/DDBJ databases">
        <authorList>
            <person name="Palmer J.M."/>
        </authorList>
    </citation>
    <scope>NUCLEOTIDE SEQUENCE [LARGE SCALE GENOMIC DNA]</scope>
    <source>
        <strain evidence="1 2">AS_MEX2019</strain>
        <tissue evidence="1">Muscle</tissue>
    </source>
</reference>
<evidence type="ECO:0000313" key="2">
    <source>
        <dbReference type="Proteomes" id="UP001469553"/>
    </source>
</evidence>
<sequence>MICWYVDQNQKNRDEHLPLLTAAYNSVQNSRTGFSSNMLMLGRHIHQPQNIWLGLAVDNYYPSMLTIPLNNSFDFVFLSKRGLQRLFSSYVSGVLNIHQQIRVLFLRHGCSGEQLQGGEGPSVSVSAALQFEFVHQLEEMKNL</sequence>
<name>A0ABV0ZSU9_9TELE</name>
<evidence type="ECO:0000313" key="1">
    <source>
        <dbReference type="EMBL" id="MEQ2309372.1"/>
    </source>
</evidence>
<gene>
    <name evidence="1" type="ORF">AMECASPLE_038043</name>
</gene>